<evidence type="ECO:0000256" key="3">
    <source>
        <dbReference type="ARBA" id="ARBA00023237"/>
    </source>
</evidence>
<dbReference type="Pfam" id="PF13715">
    <property type="entry name" value="CarbopepD_reg_2"/>
    <property type="match status" value="1"/>
</dbReference>
<dbReference type="InterPro" id="IPR037066">
    <property type="entry name" value="Plug_dom_sf"/>
</dbReference>
<organism evidence="6 7">
    <name type="scientific">Pedobacter gandavensis</name>
    <dbReference type="NCBI Taxonomy" id="2679963"/>
    <lineage>
        <taxon>Bacteria</taxon>
        <taxon>Pseudomonadati</taxon>
        <taxon>Bacteroidota</taxon>
        <taxon>Sphingobacteriia</taxon>
        <taxon>Sphingobacteriales</taxon>
        <taxon>Sphingobacteriaceae</taxon>
        <taxon>Pedobacter</taxon>
    </lineage>
</organism>
<evidence type="ECO:0000256" key="4">
    <source>
        <dbReference type="SAM" id="SignalP"/>
    </source>
</evidence>
<dbReference type="Gene3D" id="2.170.130.10">
    <property type="entry name" value="TonB-dependent receptor, plug domain"/>
    <property type="match status" value="1"/>
</dbReference>
<keyword evidence="3" id="KW-0998">Cell outer membrane</keyword>
<evidence type="ECO:0000259" key="5">
    <source>
        <dbReference type="Pfam" id="PF14905"/>
    </source>
</evidence>
<evidence type="ECO:0000313" key="7">
    <source>
        <dbReference type="Proteomes" id="UP000636110"/>
    </source>
</evidence>
<feature type="domain" description="Outer membrane protein beta-barrel" evidence="5">
    <location>
        <begin position="379"/>
        <end position="777"/>
    </location>
</feature>
<protein>
    <submittedName>
        <fullName evidence="6">Outer membrane beta-barrel protein</fullName>
    </submittedName>
</protein>
<sequence length="804" mass="89855">MKILSIRLFPFLISCILCLFTLNAHAQYKISGKVLDQGKMPVPFATITLKKLVADSAAKRTVLTDVNGLFVIQETQSGKFMLSISSIGFLTFVQELNLENKKEVWNDIVLKDDQQQLAGVTIKGAKPLIQQKTDRTVMNVAGSVLASGNNLYGILAIAPSVELINNKLTMNGKSNVLILLNGKKLPNTNLETVLASIPGTQIDYIEFIHNPSAKYDADASGGVIEIHTKKNTDLGWMAGISGNVSQGYRTAGGINTDLRWGNRKLDLTVSGGYNNRGQIQRGYVKRELFQGKEHIGDFNQTVDLSSGKGKDKNLSGSLNYQLGKNDLLGVDISLISANLNGLGNINATINERNAISQSKTFNDAFIQIDLSNYNIFYKKTLDSLGSNLMLSANYALFTSTQKQEFHQNLTEPNGTEKKYMLRNDAAATYNIYTGTADYTKNFNKASKLETGLKYTFTDNQSKQSAEVFKDGNWTPSGDALNELGYQESIFAGYVNFNQQLGSFSLQMGLRAENSTYSVVRGIDSSYFNLFPNVRLDYKLNQDYTSSISYAKNINRPAYESLIPYELFIDNYTSIRGNAFLRPEYAHTFSWNQLYKKYSLNLAYTRRADAISDFISYDEKQLRFIETKGNFLAQEMFSGTFAFPIKMTSWWSMNNRAALYYQIVKSPAAFDPHGVQRRSKANVTLSSMNSFKMGEGLAAEISAYYSSASIYSIYDMSAFSNVSMGISKSIFKDQASIKLDASDIFYNNYRLARTNTAPLITEGLTKNDTRRIRLSFRYTFDKNTKVKKARIKSDGNSTELNRLSL</sequence>
<dbReference type="RefSeq" id="WP_182961106.1">
    <property type="nucleotide sequence ID" value="NZ_WNXC01000009.1"/>
</dbReference>
<proteinExistence type="predicted"/>
<dbReference type="SUPFAM" id="SSF49464">
    <property type="entry name" value="Carboxypeptidase regulatory domain-like"/>
    <property type="match status" value="1"/>
</dbReference>
<dbReference type="PANTHER" id="PTHR40980">
    <property type="entry name" value="PLUG DOMAIN-CONTAINING PROTEIN"/>
    <property type="match status" value="1"/>
</dbReference>
<feature type="chain" id="PRO_5046974621" evidence="4">
    <location>
        <begin position="27"/>
        <end position="804"/>
    </location>
</feature>
<name>A0ABR6F1D9_9SPHI</name>
<dbReference type="SUPFAM" id="SSF56935">
    <property type="entry name" value="Porins"/>
    <property type="match status" value="1"/>
</dbReference>
<evidence type="ECO:0000256" key="1">
    <source>
        <dbReference type="ARBA" id="ARBA00004442"/>
    </source>
</evidence>
<evidence type="ECO:0000313" key="6">
    <source>
        <dbReference type="EMBL" id="MBB2151350.1"/>
    </source>
</evidence>
<dbReference type="Pfam" id="PF14905">
    <property type="entry name" value="OMP_b-brl_3"/>
    <property type="match status" value="1"/>
</dbReference>
<dbReference type="InterPro" id="IPR008969">
    <property type="entry name" value="CarboxyPept-like_regulatory"/>
</dbReference>
<dbReference type="EMBL" id="WNXC01000009">
    <property type="protein sequence ID" value="MBB2151350.1"/>
    <property type="molecule type" value="Genomic_DNA"/>
</dbReference>
<reference evidence="6 7" key="1">
    <citation type="submission" date="2019-11" db="EMBL/GenBank/DDBJ databases">
        <title>Description of Pedobacter sp. LMG 31462T.</title>
        <authorList>
            <person name="Carlier A."/>
            <person name="Qi S."/>
            <person name="Vandamme P."/>
        </authorList>
    </citation>
    <scope>NUCLEOTIDE SEQUENCE [LARGE SCALE GENOMIC DNA]</scope>
    <source>
        <strain evidence="6 7">LMG 31462</strain>
    </source>
</reference>
<dbReference type="Proteomes" id="UP000636110">
    <property type="component" value="Unassembled WGS sequence"/>
</dbReference>
<accession>A0ABR6F1D9</accession>
<feature type="signal peptide" evidence="4">
    <location>
        <begin position="1"/>
        <end position="26"/>
    </location>
</feature>
<keyword evidence="7" id="KW-1185">Reference proteome</keyword>
<comment type="caution">
    <text evidence="6">The sequence shown here is derived from an EMBL/GenBank/DDBJ whole genome shotgun (WGS) entry which is preliminary data.</text>
</comment>
<dbReference type="Gene3D" id="2.60.40.1120">
    <property type="entry name" value="Carboxypeptidase-like, regulatory domain"/>
    <property type="match status" value="1"/>
</dbReference>
<evidence type="ECO:0000256" key="2">
    <source>
        <dbReference type="ARBA" id="ARBA00023136"/>
    </source>
</evidence>
<gene>
    <name evidence="6" type="ORF">GM920_20790</name>
</gene>
<keyword evidence="4" id="KW-0732">Signal</keyword>
<dbReference type="InterPro" id="IPR041700">
    <property type="entry name" value="OMP_b-brl_3"/>
</dbReference>
<comment type="subcellular location">
    <subcellularLocation>
        <location evidence="1">Cell outer membrane</location>
    </subcellularLocation>
</comment>
<dbReference type="Gene3D" id="2.40.170.20">
    <property type="entry name" value="TonB-dependent receptor, beta-barrel domain"/>
    <property type="match status" value="1"/>
</dbReference>
<dbReference type="InterPro" id="IPR036942">
    <property type="entry name" value="Beta-barrel_TonB_sf"/>
</dbReference>
<dbReference type="PANTHER" id="PTHR40980:SF4">
    <property type="entry name" value="TONB-DEPENDENT RECEPTOR-LIKE BETA-BARREL DOMAIN-CONTAINING PROTEIN"/>
    <property type="match status" value="1"/>
</dbReference>
<keyword evidence="2" id="KW-0472">Membrane</keyword>